<accession>A0ABV6J102</accession>
<dbReference type="InterPro" id="IPR008258">
    <property type="entry name" value="Transglycosylase_SLT_dom_1"/>
</dbReference>
<organism evidence="3 4">
    <name type="scientific">Muricoccus vinaceus</name>
    <dbReference type="NCBI Taxonomy" id="424704"/>
    <lineage>
        <taxon>Bacteria</taxon>
        <taxon>Pseudomonadati</taxon>
        <taxon>Pseudomonadota</taxon>
        <taxon>Alphaproteobacteria</taxon>
        <taxon>Acetobacterales</taxon>
        <taxon>Roseomonadaceae</taxon>
        <taxon>Muricoccus</taxon>
    </lineage>
</organism>
<gene>
    <name evidence="3" type="ORF">ACFFIC_26865</name>
</gene>
<evidence type="ECO:0000313" key="4">
    <source>
        <dbReference type="Proteomes" id="UP001589789"/>
    </source>
</evidence>
<dbReference type="Pfam" id="PF01464">
    <property type="entry name" value="SLT"/>
    <property type="match status" value="1"/>
</dbReference>
<keyword evidence="4" id="KW-1185">Reference proteome</keyword>
<dbReference type="Proteomes" id="UP001589789">
    <property type="component" value="Unassembled WGS sequence"/>
</dbReference>
<feature type="domain" description="Transglycosylase SLT" evidence="2">
    <location>
        <begin position="10"/>
        <end position="141"/>
    </location>
</feature>
<name>A0ABV6J102_9PROT</name>
<comment type="caution">
    <text evidence="3">The sequence shown here is derived from an EMBL/GenBank/DDBJ whole genome shotgun (WGS) entry which is preliminary data.</text>
</comment>
<sequence length="204" mass="21737">MIDLPALYSECAPQVHPTTMAAVVHVESRGRVLAINVNRKPGQATAPRPPQPQTVDEAVAVAERFINAGHSVDVGLSQLNSRNLPGLRMTLREAFEQPCRNLAGGASILADCYDRAIRAGKTAGDPALAWALSCYNAGPSITGVRVGYISLYGILPPLSPEGQQTLHRTLTVTLTPPPTPQRPVNPMTASMVVSGWDGMIERVP</sequence>
<protein>
    <submittedName>
        <fullName evidence="3">Lytic transglycosylase domain-containing protein</fullName>
    </submittedName>
</protein>
<evidence type="ECO:0000313" key="3">
    <source>
        <dbReference type="EMBL" id="MFC0389144.1"/>
    </source>
</evidence>
<dbReference type="EMBL" id="JBHLVZ010000094">
    <property type="protein sequence ID" value="MFC0389144.1"/>
    <property type="molecule type" value="Genomic_DNA"/>
</dbReference>
<evidence type="ECO:0000259" key="2">
    <source>
        <dbReference type="Pfam" id="PF01464"/>
    </source>
</evidence>
<comment type="similarity">
    <text evidence="1">Belongs to the virb1 family.</text>
</comment>
<evidence type="ECO:0000256" key="1">
    <source>
        <dbReference type="ARBA" id="ARBA00009387"/>
    </source>
</evidence>
<dbReference type="InterPro" id="IPR023346">
    <property type="entry name" value="Lysozyme-like_dom_sf"/>
</dbReference>
<proteinExistence type="inferred from homology"/>
<dbReference type="Gene3D" id="1.10.530.10">
    <property type="match status" value="1"/>
</dbReference>
<dbReference type="CDD" id="cd16892">
    <property type="entry name" value="LT_VirB1-like"/>
    <property type="match status" value="1"/>
</dbReference>
<dbReference type="SUPFAM" id="SSF53955">
    <property type="entry name" value="Lysozyme-like"/>
    <property type="match status" value="1"/>
</dbReference>
<dbReference type="RefSeq" id="WP_377056244.1">
    <property type="nucleotide sequence ID" value="NZ_JBHLVZ010000094.1"/>
</dbReference>
<reference evidence="3 4" key="1">
    <citation type="submission" date="2024-09" db="EMBL/GenBank/DDBJ databases">
        <authorList>
            <person name="Sun Q."/>
            <person name="Mori K."/>
        </authorList>
    </citation>
    <scope>NUCLEOTIDE SEQUENCE [LARGE SCALE GENOMIC DNA]</scope>
    <source>
        <strain evidence="3 4">CCM 7468</strain>
    </source>
</reference>